<evidence type="ECO:0000256" key="1">
    <source>
        <dbReference type="SAM" id="Phobius"/>
    </source>
</evidence>
<protein>
    <recommendedName>
        <fullName evidence="4">Zinc ribbon domain-containing protein</fullName>
    </recommendedName>
</protein>
<proteinExistence type="predicted"/>
<evidence type="ECO:0000313" key="3">
    <source>
        <dbReference type="Proteomes" id="UP000470213"/>
    </source>
</evidence>
<reference evidence="2 3" key="1">
    <citation type="submission" date="2020-01" db="EMBL/GenBank/DDBJ databases">
        <authorList>
            <person name="Chen J."/>
            <person name="Zhu S."/>
            <person name="Yang J."/>
        </authorList>
    </citation>
    <scope>NUCLEOTIDE SEQUENCE [LARGE SCALE GENOMIC DNA]</scope>
    <source>
        <strain evidence="2 3">345S023</strain>
    </source>
</reference>
<dbReference type="Proteomes" id="UP000470213">
    <property type="component" value="Unassembled WGS sequence"/>
</dbReference>
<keyword evidence="3" id="KW-1185">Reference proteome</keyword>
<accession>A0A7X5RK81</accession>
<gene>
    <name evidence="2" type="ORF">GTH32_05325</name>
</gene>
<evidence type="ECO:0008006" key="4">
    <source>
        <dbReference type="Google" id="ProtNLM"/>
    </source>
</evidence>
<sequence>MALINCPSCNKKTSDKAKVCPHCDFKIGNASAEDIERKQQLQKFKKLQSIQNQSLIAMLIFVAGFGFMYWGGTRPGDLQHNIAIVCSIAGFVWYLVNRVRIVLIKRFSS</sequence>
<keyword evidence="1" id="KW-1133">Transmembrane helix</keyword>
<dbReference type="RefSeq" id="WP_163084206.1">
    <property type="nucleotide sequence ID" value="NZ_JAAAWN010000005.1"/>
</dbReference>
<evidence type="ECO:0000313" key="2">
    <source>
        <dbReference type="EMBL" id="NDV90617.1"/>
    </source>
</evidence>
<keyword evidence="1" id="KW-0812">Transmembrane</keyword>
<dbReference type="EMBL" id="JAAAWN010000005">
    <property type="protein sequence ID" value="NDV90617.1"/>
    <property type="molecule type" value="Genomic_DNA"/>
</dbReference>
<feature type="transmembrane region" description="Helical" evidence="1">
    <location>
        <begin position="55"/>
        <end position="72"/>
    </location>
</feature>
<name>A0A7X5RK81_9ALTE</name>
<organism evidence="2 3">
    <name type="scientific">Alteromonas profundi</name>
    <dbReference type="NCBI Taxonomy" id="2696062"/>
    <lineage>
        <taxon>Bacteria</taxon>
        <taxon>Pseudomonadati</taxon>
        <taxon>Pseudomonadota</taxon>
        <taxon>Gammaproteobacteria</taxon>
        <taxon>Alteromonadales</taxon>
        <taxon>Alteromonadaceae</taxon>
        <taxon>Alteromonas/Salinimonas group</taxon>
        <taxon>Alteromonas</taxon>
    </lineage>
</organism>
<keyword evidence="1" id="KW-0472">Membrane</keyword>
<comment type="caution">
    <text evidence="2">The sequence shown here is derived from an EMBL/GenBank/DDBJ whole genome shotgun (WGS) entry which is preliminary data.</text>
</comment>
<feature type="transmembrane region" description="Helical" evidence="1">
    <location>
        <begin position="78"/>
        <end position="96"/>
    </location>
</feature>
<dbReference type="AlphaFoldDB" id="A0A7X5RK81"/>